<dbReference type="CDD" id="cd06582">
    <property type="entry name" value="TM_PBP1_LivH_like"/>
    <property type="match status" value="1"/>
</dbReference>
<feature type="transmembrane region" description="Helical" evidence="9">
    <location>
        <begin position="146"/>
        <end position="168"/>
    </location>
</feature>
<dbReference type="InterPro" id="IPR001851">
    <property type="entry name" value="ABC_transp_permease"/>
</dbReference>
<evidence type="ECO:0000256" key="3">
    <source>
        <dbReference type="ARBA" id="ARBA00022475"/>
    </source>
</evidence>
<dbReference type="Pfam" id="PF02653">
    <property type="entry name" value="BPD_transp_2"/>
    <property type="match status" value="1"/>
</dbReference>
<dbReference type="AlphaFoldDB" id="A0A537LXA1"/>
<dbReference type="PANTHER" id="PTHR11795:SF442">
    <property type="entry name" value="ABC TRANSPORTER ATP-BINDING PROTEIN"/>
    <property type="match status" value="1"/>
</dbReference>
<evidence type="ECO:0000256" key="9">
    <source>
        <dbReference type="SAM" id="Phobius"/>
    </source>
</evidence>
<feature type="transmembrane region" description="Helical" evidence="9">
    <location>
        <begin position="270"/>
        <end position="288"/>
    </location>
</feature>
<sequence length="291" mass="30325">MAAAVVQLLNVLLNTAVLFLIAGGLSLVYGVMRIVNLAHGNLYMLGAFVMAWAVGGAAASVPPALLLLLLPVAALAVAAVGAAIEPTLLRPLYTRAEEYQLLMTFGLLLILEDATRFVWGPTPLSASTLWSAFGSSSILGSVYPNYNLLVIAIGLVTAGLLWAFVYRTKFGVVLRATAQDRRMASAMGISVRSVYVQAFALGCLMAGLAGAIVVPIQGAVLGMGVDALVISFVVVVIGGLGSLEGALVGAFIVALVRTLAITFFPELELAVLYMMAAIVLVTRPAGLFSRQ</sequence>
<organism evidence="10 11">
    <name type="scientific">Candidatus Segetimicrobium genomatis</name>
    <dbReference type="NCBI Taxonomy" id="2569760"/>
    <lineage>
        <taxon>Bacteria</taxon>
        <taxon>Bacillati</taxon>
        <taxon>Candidatus Sysuimicrobiota</taxon>
        <taxon>Candidatus Sysuimicrobiia</taxon>
        <taxon>Candidatus Sysuimicrobiales</taxon>
        <taxon>Candidatus Segetimicrobiaceae</taxon>
        <taxon>Candidatus Segetimicrobium</taxon>
    </lineage>
</organism>
<feature type="transmembrane region" description="Helical" evidence="9">
    <location>
        <begin position="42"/>
        <end position="59"/>
    </location>
</feature>
<proteinExistence type="inferred from homology"/>
<evidence type="ECO:0000256" key="4">
    <source>
        <dbReference type="ARBA" id="ARBA00022692"/>
    </source>
</evidence>
<dbReference type="GO" id="GO:0005886">
    <property type="term" value="C:plasma membrane"/>
    <property type="evidence" value="ECO:0007669"/>
    <property type="project" value="UniProtKB-SubCell"/>
</dbReference>
<evidence type="ECO:0000256" key="5">
    <source>
        <dbReference type="ARBA" id="ARBA00022970"/>
    </source>
</evidence>
<comment type="similarity">
    <text evidence="8">Belongs to the binding-protein-dependent transport system permease family. LivHM subfamily.</text>
</comment>
<evidence type="ECO:0000256" key="8">
    <source>
        <dbReference type="ARBA" id="ARBA00037998"/>
    </source>
</evidence>
<comment type="subcellular location">
    <subcellularLocation>
        <location evidence="1">Cell membrane</location>
        <topology evidence="1">Multi-pass membrane protein</topology>
    </subcellularLocation>
</comment>
<comment type="caution">
    <text evidence="10">The sequence shown here is derived from an EMBL/GenBank/DDBJ whole genome shotgun (WGS) entry which is preliminary data.</text>
</comment>
<feature type="transmembrane region" description="Helical" evidence="9">
    <location>
        <begin position="101"/>
        <end position="119"/>
    </location>
</feature>
<evidence type="ECO:0000256" key="7">
    <source>
        <dbReference type="ARBA" id="ARBA00023136"/>
    </source>
</evidence>
<name>A0A537LXA1_9BACT</name>
<dbReference type="PANTHER" id="PTHR11795">
    <property type="entry name" value="BRANCHED-CHAIN AMINO ACID TRANSPORT SYSTEM PERMEASE PROTEIN LIVH"/>
    <property type="match status" value="1"/>
</dbReference>
<keyword evidence="4 9" id="KW-0812">Transmembrane</keyword>
<feature type="transmembrane region" description="Helical" evidence="9">
    <location>
        <begin position="65"/>
        <end position="89"/>
    </location>
</feature>
<reference evidence="10 11" key="1">
    <citation type="journal article" date="2019" name="Nat. Microbiol.">
        <title>Mediterranean grassland soil C-N compound turnover is dependent on rainfall and depth, and is mediated by genomically divergent microorganisms.</title>
        <authorList>
            <person name="Diamond S."/>
            <person name="Andeer P.F."/>
            <person name="Li Z."/>
            <person name="Crits-Christoph A."/>
            <person name="Burstein D."/>
            <person name="Anantharaman K."/>
            <person name="Lane K.R."/>
            <person name="Thomas B.C."/>
            <person name="Pan C."/>
            <person name="Northen T.R."/>
            <person name="Banfield J.F."/>
        </authorList>
    </citation>
    <scope>NUCLEOTIDE SEQUENCE [LARGE SCALE GENOMIC DNA]</scope>
    <source>
        <strain evidence="10">NP_5</strain>
    </source>
</reference>
<feature type="transmembrane region" description="Helical" evidence="9">
    <location>
        <begin position="189"/>
        <end position="213"/>
    </location>
</feature>
<evidence type="ECO:0000313" key="11">
    <source>
        <dbReference type="Proteomes" id="UP000320393"/>
    </source>
</evidence>
<dbReference type="GO" id="GO:0022857">
    <property type="term" value="F:transmembrane transporter activity"/>
    <property type="evidence" value="ECO:0007669"/>
    <property type="project" value="InterPro"/>
</dbReference>
<evidence type="ECO:0000256" key="1">
    <source>
        <dbReference type="ARBA" id="ARBA00004651"/>
    </source>
</evidence>
<evidence type="ECO:0000256" key="2">
    <source>
        <dbReference type="ARBA" id="ARBA00022448"/>
    </source>
</evidence>
<accession>A0A537LXA1</accession>
<feature type="transmembrane region" description="Helical" evidence="9">
    <location>
        <begin position="12"/>
        <end position="30"/>
    </location>
</feature>
<dbReference type="InterPro" id="IPR052157">
    <property type="entry name" value="BCAA_transport_permease"/>
</dbReference>
<dbReference type="EMBL" id="VBAM01000178">
    <property type="protein sequence ID" value="TMJ12646.1"/>
    <property type="molecule type" value="Genomic_DNA"/>
</dbReference>
<protein>
    <submittedName>
        <fullName evidence="10">Branched-chain amino acid ABC transporter permease</fullName>
    </submittedName>
</protein>
<dbReference type="Proteomes" id="UP000320393">
    <property type="component" value="Unassembled WGS sequence"/>
</dbReference>
<evidence type="ECO:0000256" key="6">
    <source>
        <dbReference type="ARBA" id="ARBA00022989"/>
    </source>
</evidence>
<keyword evidence="7 9" id="KW-0472">Membrane</keyword>
<evidence type="ECO:0000313" key="10">
    <source>
        <dbReference type="EMBL" id="TMJ12646.1"/>
    </source>
</evidence>
<keyword evidence="5" id="KW-0029">Amino-acid transport</keyword>
<keyword evidence="3" id="KW-1003">Cell membrane</keyword>
<keyword evidence="2" id="KW-0813">Transport</keyword>
<keyword evidence="6 9" id="KW-1133">Transmembrane helix</keyword>
<gene>
    <name evidence="10" type="ORF">E6H02_05765</name>
</gene>
<dbReference type="GO" id="GO:0006865">
    <property type="term" value="P:amino acid transport"/>
    <property type="evidence" value="ECO:0007669"/>
    <property type="project" value="UniProtKB-KW"/>
</dbReference>